<dbReference type="HOGENOM" id="CLU_145188_1_0_2"/>
<dbReference type="EMBL" id="CP002529">
    <property type="protein sequence ID" value="ADY01901.1"/>
    <property type="molecule type" value="Genomic_DNA"/>
</dbReference>
<evidence type="ECO:0000313" key="1">
    <source>
        <dbReference type="EMBL" id="ADY01901.1"/>
    </source>
</evidence>
<dbReference type="KEGG" id="vmo:VMUT_1697"/>
<dbReference type="GO" id="GO:0004190">
    <property type="term" value="F:aspartic-type endopeptidase activity"/>
    <property type="evidence" value="ECO:0007669"/>
    <property type="project" value="InterPro"/>
</dbReference>
<gene>
    <name evidence="1" type="ordered locus">VMUT_1697</name>
</gene>
<dbReference type="AlphaFoldDB" id="F0QUJ2"/>
<dbReference type="Proteomes" id="UP000007485">
    <property type="component" value="Chromosome"/>
</dbReference>
<dbReference type="PROSITE" id="PS00141">
    <property type="entry name" value="ASP_PROTEASE"/>
    <property type="match status" value="1"/>
</dbReference>
<evidence type="ECO:0008006" key="3">
    <source>
        <dbReference type="Google" id="ProtNLM"/>
    </source>
</evidence>
<dbReference type="RefSeq" id="WP_013605063.1">
    <property type="nucleotide sequence ID" value="NC_015151.1"/>
</dbReference>
<keyword evidence="2" id="KW-1185">Reference proteome</keyword>
<dbReference type="GeneID" id="10289349"/>
<sequence length="119" mass="13015">MGEVWVRIRIGSLDGSIVKDVDALVDTGATDTAVPRDLAEELRLPMFYRDVAETAKGEVEYVASSALVEVEGRRKIVPVMVIGSLDKVLIGQTTLETLNLMVDPSTGRLVRKRKGALLY</sequence>
<proteinExistence type="predicted"/>
<dbReference type="Pfam" id="PF13975">
    <property type="entry name" value="gag-asp_proteas"/>
    <property type="match status" value="1"/>
</dbReference>
<organism evidence="1 2">
    <name type="scientific">Vulcanisaeta moutnovskia (strain 768-28)</name>
    <dbReference type="NCBI Taxonomy" id="985053"/>
    <lineage>
        <taxon>Archaea</taxon>
        <taxon>Thermoproteota</taxon>
        <taxon>Thermoprotei</taxon>
        <taxon>Thermoproteales</taxon>
        <taxon>Thermoproteaceae</taxon>
        <taxon>Vulcanisaeta</taxon>
    </lineage>
</organism>
<dbReference type="eggNOG" id="arCOG03741">
    <property type="taxonomic scope" value="Archaea"/>
</dbReference>
<reference evidence="1 2" key="1">
    <citation type="journal article" date="2011" name="J. Bacteriol.">
        <title>Complete genome sequence of 'Vulcanisaeta moutnovskia' strain 768-28, a novel member of the hyperthermophilic crenarchaeal genus vulcanisaeta.</title>
        <authorList>
            <person name="Gumerov V.M."/>
            <person name="Mardanov A.V."/>
            <person name="Beletsky A.V."/>
            <person name="Prokofeva M.I."/>
            <person name="Bonch-Osmolovskaya E.A."/>
            <person name="Ravin N.V."/>
            <person name="Skryabin K.G."/>
        </authorList>
    </citation>
    <scope>NUCLEOTIDE SEQUENCE [LARGE SCALE GENOMIC DNA]</scope>
    <source>
        <strain evidence="1 2">768-28</strain>
    </source>
</reference>
<name>F0QUJ2_VULM7</name>
<dbReference type="STRING" id="985053.VMUT_1697"/>
<protein>
    <recommendedName>
        <fullName evidence="3">Peptidase A2 domain-containing protein</fullName>
    </recommendedName>
</protein>
<dbReference type="SUPFAM" id="SSF50630">
    <property type="entry name" value="Acid proteases"/>
    <property type="match status" value="1"/>
</dbReference>
<evidence type="ECO:0000313" key="2">
    <source>
        <dbReference type="Proteomes" id="UP000007485"/>
    </source>
</evidence>
<dbReference type="OrthoDB" id="24733at2157"/>
<dbReference type="InterPro" id="IPR021109">
    <property type="entry name" value="Peptidase_aspartic_dom_sf"/>
</dbReference>
<dbReference type="InterPro" id="IPR001969">
    <property type="entry name" value="Aspartic_peptidase_AS"/>
</dbReference>
<accession>F0QUJ2</accession>
<dbReference type="Gene3D" id="2.40.70.10">
    <property type="entry name" value="Acid Proteases"/>
    <property type="match status" value="1"/>
</dbReference>
<dbReference type="GO" id="GO:0006508">
    <property type="term" value="P:proteolysis"/>
    <property type="evidence" value="ECO:0007669"/>
    <property type="project" value="InterPro"/>
</dbReference>